<keyword evidence="3" id="KW-1185">Reference proteome</keyword>
<sequence>MPAHTKPALKLAQAMLQRIAFAVIVVATLTLILASVLAALGIWPWLEFSVRLGDRDYAHAGQVFQIGVTLLAVMLCFFLPSNARIMKLENSHRRFAINMEDVARAYALAHAADRSGAFGIHSEFDAVRARLAHLNEHPDLGTLEPAMLEVAAQMSYLSRELAETYSDEKVARARAFLIQRQQEIEAFEARLEKAKLVCQELKHWAARVDLDESVARSQLGRLKEDLKTVLPELGGGAPHRGLVDVTKTAAE</sequence>
<organism evidence="2 3">
    <name type="scientific">Roseovarius aquimarinus</name>
    <dbReference type="NCBI Taxonomy" id="1229156"/>
    <lineage>
        <taxon>Bacteria</taxon>
        <taxon>Pseudomonadati</taxon>
        <taxon>Pseudomonadota</taxon>
        <taxon>Alphaproteobacteria</taxon>
        <taxon>Rhodobacterales</taxon>
        <taxon>Roseobacteraceae</taxon>
        <taxon>Roseovarius</taxon>
    </lineage>
</organism>
<accession>A0ABW7I407</accession>
<keyword evidence="1" id="KW-1133">Transmembrane helix</keyword>
<gene>
    <name evidence="2" type="ORF">ACGRVM_02545</name>
</gene>
<dbReference type="EMBL" id="JBIHMM010000001">
    <property type="protein sequence ID" value="MFH0252753.1"/>
    <property type="molecule type" value="Genomic_DNA"/>
</dbReference>
<evidence type="ECO:0000313" key="2">
    <source>
        <dbReference type="EMBL" id="MFH0252753.1"/>
    </source>
</evidence>
<evidence type="ECO:0000313" key="3">
    <source>
        <dbReference type="Proteomes" id="UP001607157"/>
    </source>
</evidence>
<keyword evidence="1" id="KW-0812">Transmembrane</keyword>
<comment type="caution">
    <text evidence="2">The sequence shown here is derived from an EMBL/GenBank/DDBJ whole genome shotgun (WGS) entry which is preliminary data.</text>
</comment>
<dbReference type="Proteomes" id="UP001607157">
    <property type="component" value="Unassembled WGS sequence"/>
</dbReference>
<feature type="transmembrane region" description="Helical" evidence="1">
    <location>
        <begin position="20"/>
        <end position="43"/>
    </location>
</feature>
<keyword evidence="1" id="KW-0472">Membrane</keyword>
<evidence type="ECO:0000256" key="1">
    <source>
        <dbReference type="SAM" id="Phobius"/>
    </source>
</evidence>
<dbReference type="RefSeq" id="WP_377169013.1">
    <property type="nucleotide sequence ID" value="NZ_JBHTJC010000001.1"/>
</dbReference>
<name>A0ABW7I407_9RHOB</name>
<reference evidence="2 3" key="1">
    <citation type="submission" date="2024-10" db="EMBL/GenBank/DDBJ databases">
        <authorList>
            <person name="Yang X.-N."/>
        </authorList>
    </citation>
    <scope>NUCLEOTIDE SEQUENCE [LARGE SCALE GENOMIC DNA]</scope>
    <source>
        <strain evidence="2 3">CAU 1059</strain>
    </source>
</reference>
<proteinExistence type="predicted"/>
<protein>
    <submittedName>
        <fullName evidence="2">DNA repair protein</fullName>
    </submittedName>
</protein>
<feature type="transmembrane region" description="Helical" evidence="1">
    <location>
        <begin position="63"/>
        <end position="83"/>
    </location>
</feature>